<dbReference type="InterPro" id="IPR050959">
    <property type="entry name" value="MarA-like"/>
</dbReference>
<dbReference type="PANTHER" id="PTHR47504">
    <property type="entry name" value="RIGHT ORIGIN-BINDING PROTEIN"/>
    <property type="match status" value="1"/>
</dbReference>
<accession>A0A1R1C623</accession>
<feature type="domain" description="HTH araC/xylS-type" evidence="4">
    <location>
        <begin position="8"/>
        <end position="106"/>
    </location>
</feature>
<comment type="caution">
    <text evidence="5">The sequence shown here is derived from an EMBL/GenBank/DDBJ whole genome shotgun (WGS) entry which is preliminary data.</text>
</comment>
<dbReference type="InterPro" id="IPR020449">
    <property type="entry name" value="Tscrpt_reg_AraC-type_HTH"/>
</dbReference>
<protein>
    <submittedName>
        <fullName evidence="5">AraC family transcriptional regulator</fullName>
    </submittedName>
</protein>
<dbReference type="SUPFAM" id="SSF55136">
    <property type="entry name" value="Probable bacterial effector-binding domain"/>
    <property type="match status" value="1"/>
</dbReference>
<dbReference type="EMBL" id="MRTJ01000001">
    <property type="protein sequence ID" value="OMF17582.1"/>
    <property type="molecule type" value="Genomic_DNA"/>
</dbReference>
<dbReference type="GO" id="GO:0003700">
    <property type="term" value="F:DNA-binding transcription factor activity"/>
    <property type="evidence" value="ECO:0007669"/>
    <property type="project" value="InterPro"/>
</dbReference>
<evidence type="ECO:0000256" key="2">
    <source>
        <dbReference type="ARBA" id="ARBA00023125"/>
    </source>
</evidence>
<sequence>MDHYTRIQLAIEYLEQHLQDDFNIRETSAAASFSAFHFQRLFQAITGFTVLEYVRRRRLTEAAGLLRDTSQGILDIAMSFGYQSQEAFTRAFSAYFGMTPAKLRKLEVDQLSLLKMQQSIDFNDYRTRLDGTFYMNTPRLVTREPNWIFGYEYKTNLNDNQHYAEIPGFYHDFGMEQKFMAIPERTRPDMAYGVACHFEEDGAFSFIVGEESNGASQVHEPGFTSIKLPGGLYAEFTVEGSGQDIRKMIYGSWLPQSNYERREGPDFEVTDVWKSTPEQLDMKIYIPLK</sequence>
<dbReference type="Pfam" id="PF12833">
    <property type="entry name" value="HTH_18"/>
    <property type="match status" value="1"/>
</dbReference>
<reference evidence="5 6" key="1">
    <citation type="submission" date="2016-11" db="EMBL/GenBank/DDBJ databases">
        <title>Paenibacillus species isolates.</title>
        <authorList>
            <person name="Beno S.M."/>
        </authorList>
    </citation>
    <scope>NUCLEOTIDE SEQUENCE [LARGE SCALE GENOMIC DNA]</scope>
    <source>
        <strain evidence="5 6">FSL H8-0246</strain>
    </source>
</reference>
<dbReference type="InterPro" id="IPR029441">
    <property type="entry name" value="Cass2"/>
</dbReference>
<dbReference type="InterPro" id="IPR009057">
    <property type="entry name" value="Homeodomain-like_sf"/>
</dbReference>
<proteinExistence type="predicted"/>
<dbReference type="PRINTS" id="PR00032">
    <property type="entry name" value="HTHARAC"/>
</dbReference>
<evidence type="ECO:0000256" key="1">
    <source>
        <dbReference type="ARBA" id="ARBA00023015"/>
    </source>
</evidence>
<dbReference type="GO" id="GO:0043565">
    <property type="term" value="F:sequence-specific DNA binding"/>
    <property type="evidence" value="ECO:0007669"/>
    <property type="project" value="InterPro"/>
</dbReference>
<dbReference type="PROSITE" id="PS01124">
    <property type="entry name" value="HTH_ARAC_FAMILY_2"/>
    <property type="match status" value="1"/>
</dbReference>
<dbReference type="AlphaFoldDB" id="A0A1R1C623"/>
<dbReference type="InterPro" id="IPR010499">
    <property type="entry name" value="AraC_E-bd"/>
</dbReference>
<dbReference type="Pfam" id="PF14526">
    <property type="entry name" value="Cass2"/>
    <property type="match status" value="1"/>
</dbReference>
<gene>
    <name evidence="5" type="ORF">BK131_06380</name>
</gene>
<dbReference type="InterPro" id="IPR018062">
    <property type="entry name" value="HTH_AraC-typ_CS"/>
</dbReference>
<dbReference type="Proteomes" id="UP000187134">
    <property type="component" value="Unassembled WGS sequence"/>
</dbReference>
<dbReference type="SMART" id="SM00342">
    <property type="entry name" value="HTH_ARAC"/>
    <property type="match status" value="1"/>
</dbReference>
<dbReference type="Gene3D" id="3.20.80.10">
    <property type="entry name" value="Regulatory factor, effector binding domain"/>
    <property type="match status" value="1"/>
</dbReference>
<dbReference type="PANTHER" id="PTHR47504:SF5">
    <property type="entry name" value="RIGHT ORIGIN-BINDING PROTEIN"/>
    <property type="match status" value="1"/>
</dbReference>
<keyword evidence="3" id="KW-0804">Transcription</keyword>
<evidence type="ECO:0000313" key="5">
    <source>
        <dbReference type="EMBL" id="OMF17582.1"/>
    </source>
</evidence>
<dbReference type="SMART" id="SM00871">
    <property type="entry name" value="AraC_E_bind"/>
    <property type="match status" value="1"/>
</dbReference>
<name>A0A1R1C623_PAEAM</name>
<organism evidence="5 6">
    <name type="scientific">Paenibacillus amylolyticus</name>
    <dbReference type="NCBI Taxonomy" id="1451"/>
    <lineage>
        <taxon>Bacteria</taxon>
        <taxon>Bacillati</taxon>
        <taxon>Bacillota</taxon>
        <taxon>Bacilli</taxon>
        <taxon>Bacillales</taxon>
        <taxon>Paenibacillaceae</taxon>
        <taxon>Paenibacillus</taxon>
    </lineage>
</organism>
<keyword evidence="1" id="KW-0805">Transcription regulation</keyword>
<evidence type="ECO:0000313" key="6">
    <source>
        <dbReference type="Proteomes" id="UP000187134"/>
    </source>
</evidence>
<evidence type="ECO:0000256" key="3">
    <source>
        <dbReference type="ARBA" id="ARBA00023163"/>
    </source>
</evidence>
<dbReference type="InterPro" id="IPR011256">
    <property type="entry name" value="Reg_factor_effector_dom_sf"/>
</dbReference>
<dbReference type="Gene3D" id="1.10.10.60">
    <property type="entry name" value="Homeodomain-like"/>
    <property type="match status" value="2"/>
</dbReference>
<dbReference type="PROSITE" id="PS00041">
    <property type="entry name" value="HTH_ARAC_FAMILY_1"/>
    <property type="match status" value="1"/>
</dbReference>
<dbReference type="OrthoDB" id="5337216at2"/>
<dbReference type="InterPro" id="IPR018060">
    <property type="entry name" value="HTH_AraC"/>
</dbReference>
<evidence type="ECO:0000259" key="4">
    <source>
        <dbReference type="PROSITE" id="PS01124"/>
    </source>
</evidence>
<dbReference type="SUPFAM" id="SSF46689">
    <property type="entry name" value="Homeodomain-like"/>
    <property type="match status" value="2"/>
</dbReference>
<keyword evidence="2" id="KW-0238">DNA-binding</keyword>
<dbReference type="RefSeq" id="WP_076330843.1">
    <property type="nucleotide sequence ID" value="NZ_MRTJ01000001.1"/>
</dbReference>